<comment type="subcellular location">
    <subcellularLocation>
        <location evidence="2 10">Cytoplasm</location>
        <location evidence="2 10">Cytoskeleton</location>
    </subcellularLocation>
    <subcellularLocation>
        <location evidence="1">Nucleus</location>
    </subcellularLocation>
</comment>
<dbReference type="InterPro" id="IPR037177">
    <property type="entry name" value="DLC_sf"/>
</dbReference>
<dbReference type="PANTHER" id="PTHR11886:SF91">
    <property type="entry name" value="DYNEIN LIGHT CHAIN 1, CYTOPLASMIC"/>
    <property type="match status" value="1"/>
</dbReference>
<evidence type="ECO:0000256" key="10">
    <source>
        <dbReference type="RuleBase" id="RU365010"/>
    </source>
</evidence>
<dbReference type="InterPro" id="IPR001372">
    <property type="entry name" value="Dynein_light_chain_typ-1/2"/>
</dbReference>
<evidence type="ECO:0000313" key="12">
    <source>
        <dbReference type="Proteomes" id="UP000516988"/>
    </source>
</evidence>
<dbReference type="GO" id="GO:0005868">
    <property type="term" value="C:cytoplasmic dynein complex"/>
    <property type="evidence" value="ECO:0007669"/>
    <property type="project" value="TreeGrafter"/>
</dbReference>
<keyword evidence="4 10" id="KW-0963">Cytoplasm</keyword>
<evidence type="ECO:0000256" key="9">
    <source>
        <dbReference type="ARBA" id="ARBA00023242"/>
    </source>
</evidence>
<keyword evidence="12" id="KW-1185">Reference proteome</keyword>
<reference evidence="11 12" key="1">
    <citation type="submission" date="2019-09" db="EMBL/GenBank/DDBJ databases">
        <title>Bird 10,000 Genomes (B10K) Project - Family phase.</title>
        <authorList>
            <person name="Zhang G."/>
        </authorList>
    </citation>
    <scope>NUCLEOTIDE SEQUENCE [LARGE SCALE GENOMIC DNA]</scope>
    <source>
        <strain evidence="11">OUT-0004</strain>
    </source>
</reference>
<dbReference type="GO" id="GO:0035721">
    <property type="term" value="P:intraciliary retrograde transport"/>
    <property type="evidence" value="ECO:0007669"/>
    <property type="project" value="TreeGrafter"/>
</dbReference>
<keyword evidence="7" id="KW-0653">Protein transport</keyword>
<keyword evidence="3" id="KW-0813">Transport</keyword>
<evidence type="ECO:0000256" key="2">
    <source>
        <dbReference type="ARBA" id="ARBA00004245"/>
    </source>
</evidence>
<sequence length="93" mass="9981">TSDRKAAIKNADTSGEMQQGCVGRGAQALGGYSIEEDIAAHVNKEGQRLQMPTQSLSHNGIVGRSFGSYVTHEAKHFIYVYPGQVAILLFKSG</sequence>
<protein>
    <recommendedName>
        <fullName evidence="10">Dynein light chain</fullName>
    </recommendedName>
</protein>
<dbReference type="AlphaFoldDB" id="A0A7K6WCH4"/>
<gene>
    <name evidence="11" type="primary">Dynll1</name>
    <name evidence="11" type="ORF">STECAR_R03568</name>
</gene>
<comment type="caution">
    <text evidence="11">The sequence shown here is derived from an EMBL/GenBank/DDBJ whole genome shotgun (WGS) entry which is preliminary data.</text>
</comment>
<dbReference type="GO" id="GO:0044458">
    <property type="term" value="P:motile cilium assembly"/>
    <property type="evidence" value="ECO:0007669"/>
    <property type="project" value="TreeGrafter"/>
</dbReference>
<dbReference type="SMART" id="SM01375">
    <property type="entry name" value="Dynein_light"/>
    <property type="match status" value="1"/>
</dbReference>
<evidence type="ECO:0000256" key="6">
    <source>
        <dbReference type="ARBA" id="ARBA00022816"/>
    </source>
</evidence>
<feature type="non-terminal residue" evidence="11">
    <location>
        <position position="93"/>
    </location>
</feature>
<evidence type="ECO:0000256" key="4">
    <source>
        <dbReference type="ARBA" id="ARBA00022490"/>
    </source>
</evidence>
<name>A0A7K6WCH4_STECA</name>
<dbReference type="Proteomes" id="UP000516988">
    <property type="component" value="Unassembled WGS sequence"/>
</dbReference>
<keyword evidence="10" id="KW-0505">Motor protein</keyword>
<dbReference type="GO" id="GO:0015031">
    <property type="term" value="P:protein transport"/>
    <property type="evidence" value="ECO:0007669"/>
    <property type="project" value="UniProtKB-KW"/>
</dbReference>
<organism evidence="11 12">
    <name type="scientific">Steatornis caripensis</name>
    <name type="common">Oilbird</name>
    <dbReference type="NCBI Taxonomy" id="48435"/>
    <lineage>
        <taxon>Eukaryota</taxon>
        <taxon>Metazoa</taxon>
        <taxon>Chordata</taxon>
        <taxon>Craniata</taxon>
        <taxon>Vertebrata</taxon>
        <taxon>Euteleostomi</taxon>
        <taxon>Archelosauria</taxon>
        <taxon>Archosauria</taxon>
        <taxon>Dinosauria</taxon>
        <taxon>Saurischia</taxon>
        <taxon>Theropoda</taxon>
        <taxon>Coelurosauria</taxon>
        <taxon>Aves</taxon>
        <taxon>Neognathae</taxon>
        <taxon>Neoaves</taxon>
        <taxon>Strisores</taxon>
        <taxon>Caprimulgiformes</taxon>
        <taxon>Steatornithidae</taxon>
        <taxon>Steatornis</taxon>
    </lineage>
</organism>
<dbReference type="PANTHER" id="PTHR11886">
    <property type="entry name" value="DYNEIN LIGHT CHAIN"/>
    <property type="match status" value="1"/>
</dbReference>
<evidence type="ECO:0000256" key="7">
    <source>
        <dbReference type="ARBA" id="ARBA00022927"/>
    </source>
</evidence>
<dbReference type="Pfam" id="PF01221">
    <property type="entry name" value="Dynein_light"/>
    <property type="match status" value="1"/>
</dbReference>
<comment type="similarity">
    <text evidence="10">Belongs to the dynein light chain family.</text>
</comment>
<keyword evidence="5 10" id="KW-0493">Microtubule</keyword>
<evidence type="ECO:0000313" key="11">
    <source>
        <dbReference type="EMBL" id="NWX44366.1"/>
    </source>
</evidence>
<dbReference type="GO" id="GO:0005874">
    <property type="term" value="C:microtubule"/>
    <property type="evidence" value="ECO:0007669"/>
    <property type="project" value="UniProtKB-KW"/>
</dbReference>
<dbReference type="GO" id="GO:0051028">
    <property type="term" value="P:mRNA transport"/>
    <property type="evidence" value="ECO:0007669"/>
    <property type="project" value="UniProtKB-KW"/>
</dbReference>
<evidence type="ECO:0000256" key="8">
    <source>
        <dbReference type="ARBA" id="ARBA00023212"/>
    </source>
</evidence>
<evidence type="ECO:0000256" key="5">
    <source>
        <dbReference type="ARBA" id="ARBA00022701"/>
    </source>
</evidence>
<feature type="non-terminal residue" evidence="11">
    <location>
        <position position="1"/>
    </location>
</feature>
<dbReference type="OrthoDB" id="10033309at2759"/>
<dbReference type="GO" id="GO:0005634">
    <property type="term" value="C:nucleus"/>
    <property type="evidence" value="ECO:0007669"/>
    <property type="project" value="UniProtKB-SubCell"/>
</dbReference>
<keyword evidence="6" id="KW-0509">mRNA transport</keyword>
<dbReference type="SUPFAM" id="SSF54648">
    <property type="entry name" value="DLC"/>
    <property type="match status" value="1"/>
</dbReference>
<proteinExistence type="inferred from homology"/>
<keyword evidence="9" id="KW-0539">Nucleus</keyword>
<keyword evidence="8 10" id="KW-0206">Cytoskeleton</keyword>
<keyword evidence="10" id="KW-0243">Dynein</keyword>
<dbReference type="FunFam" id="3.30.740.10:FF:000005">
    <property type="entry name" value="Dynein light chain"/>
    <property type="match status" value="1"/>
</dbReference>
<dbReference type="EMBL" id="VZSC01007886">
    <property type="protein sequence ID" value="NWX44366.1"/>
    <property type="molecule type" value="Genomic_DNA"/>
</dbReference>
<evidence type="ECO:0000256" key="3">
    <source>
        <dbReference type="ARBA" id="ARBA00022448"/>
    </source>
</evidence>
<dbReference type="GO" id="GO:0005929">
    <property type="term" value="C:cilium"/>
    <property type="evidence" value="ECO:0007669"/>
    <property type="project" value="GOC"/>
</dbReference>
<dbReference type="Gene3D" id="3.30.740.10">
    <property type="entry name" value="Protein Inhibitor Of Neuronal Nitric Oxide Synthase"/>
    <property type="match status" value="1"/>
</dbReference>
<dbReference type="GO" id="GO:0045505">
    <property type="term" value="F:dynein intermediate chain binding"/>
    <property type="evidence" value="ECO:0007669"/>
    <property type="project" value="TreeGrafter"/>
</dbReference>
<accession>A0A7K6WCH4</accession>
<evidence type="ECO:0000256" key="1">
    <source>
        <dbReference type="ARBA" id="ARBA00004123"/>
    </source>
</evidence>